<evidence type="ECO:0000256" key="1">
    <source>
        <dbReference type="SAM" id="Phobius"/>
    </source>
</evidence>
<dbReference type="PATRIC" id="fig|123899.6.peg.2796"/>
<dbReference type="KEGG" id="btrm:SAMEA390648702809"/>
<organism evidence="2 3">
    <name type="scientific">Bordetella trematum</name>
    <dbReference type="NCBI Taxonomy" id="123899"/>
    <lineage>
        <taxon>Bacteria</taxon>
        <taxon>Pseudomonadati</taxon>
        <taxon>Pseudomonadota</taxon>
        <taxon>Betaproteobacteria</taxon>
        <taxon>Burkholderiales</taxon>
        <taxon>Alcaligenaceae</taxon>
        <taxon>Bordetella</taxon>
    </lineage>
</organism>
<gene>
    <name evidence="2" type="ORF">SAMEA3906487_02809</name>
</gene>
<evidence type="ECO:0000313" key="2">
    <source>
        <dbReference type="EMBL" id="SAI71523.1"/>
    </source>
</evidence>
<dbReference type="EMBL" id="LT546645">
    <property type="protein sequence ID" value="SAI71523.1"/>
    <property type="molecule type" value="Genomic_DNA"/>
</dbReference>
<feature type="transmembrane region" description="Helical" evidence="1">
    <location>
        <begin position="70"/>
        <end position="90"/>
    </location>
</feature>
<sequence>MLIKILLLAVLVSGVLYWILPRRAAPRGPVRRGFFVWCWASGLNLGAALLCWLVWMLRATLTRADGRLDFLLPLAGILLLLAFTFGLQAWRRRPR</sequence>
<dbReference type="RefSeq" id="WP_063492097.1">
    <property type="nucleotide sequence ID" value="NZ_CP016340.1"/>
</dbReference>
<dbReference type="Proteomes" id="UP000076825">
    <property type="component" value="Chromosome 1"/>
</dbReference>
<dbReference type="AlphaFoldDB" id="A0A157RQI9"/>
<protein>
    <submittedName>
        <fullName evidence="2">Membrane protein</fullName>
    </submittedName>
</protein>
<keyword evidence="3" id="KW-1185">Reference proteome</keyword>
<proteinExistence type="predicted"/>
<feature type="transmembrane region" description="Helical" evidence="1">
    <location>
        <begin position="34"/>
        <end position="58"/>
    </location>
</feature>
<accession>A0A157RQI9</accession>
<reference evidence="2 3" key="1">
    <citation type="submission" date="2016-04" db="EMBL/GenBank/DDBJ databases">
        <authorList>
            <consortium name="Pathogen Informatics"/>
        </authorList>
    </citation>
    <scope>NUCLEOTIDE SEQUENCE [LARGE SCALE GENOMIC DNA]</scope>
    <source>
        <strain evidence="2 3">H044680328</strain>
    </source>
</reference>
<keyword evidence="1" id="KW-1133">Transmembrane helix</keyword>
<dbReference type="STRING" id="123899.SAMEA3906487_02809"/>
<evidence type="ECO:0000313" key="3">
    <source>
        <dbReference type="Proteomes" id="UP000076825"/>
    </source>
</evidence>
<keyword evidence="1" id="KW-0812">Transmembrane</keyword>
<name>A0A157RQI9_9BORD</name>
<dbReference type="GeneID" id="56589937"/>
<keyword evidence="1" id="KW-0472">Membrane</keyword>